<organism evidence="1 2">
    <name type="scientific">Psychrobacter fozii</name>
    <dbReference type="NCBI Taxonomy" id="198480"/>
    <lineage>
        <taxon>Bacteria</taxon>
        <taxon>Pseudomonadati</taxon>
        <taxon>Pseudomonadota</taxon>
        <taxon>Gammaproteobacteria</taxon>
        <taxon>Moraxellales</taxon>
        <taxon>Moraxellaceae</taxon>
        <taxon>Psychrobacter</taxon>
    </lineage>
</organism>
<dbReference type="Proteomes" id="UP000247746">
    <property type="component" value="Unassembled WGS sequence"/>
</dbReference>
<name>A0A2V4US62_9GAMM</name>
<protein>
    <submittedName>
        <fullName evidence="1">Regulator of Chromosome Condensation (RCC1) repeat protein</fullName>
    </submittedName>
</protein>
<dbReference type="Pfam" id="PF13540">
    <property type="entry name" value="RCC1_2"/>
    <property type="match status" value="1"/>
</dbReference>
<dbReference type="AlphaFoldDB" id="A0A2V4US62"/>
<reference evidence="1 2" key="1">
    <citation type="submission" date="2018-06" db="EMBL/GenBank/DDBJ databases">
        <title>Genomic Encyclopedia of Type Strains, Phase III (KMG-III): the genomes of soil and plant-associated and newly described type strains.</title>
        <authorList>
            <person name="Whitman W."/>
        </authorList>
    </citation>
    <scope>NUCLEOTIDE SEQUENCE [LARGE SCALE GENOMIC DNA]</scope>
    <source>
        <strain evidence="1 2">CECT 5889</strain>
    </source>
</reference>
<gene>
    <name evidence="1" type="ORF">DFP82_11248</name>
</gene>
<dbReference type="OrthoDB" id="238206at2"/>
<dbReference type="SUPFAM" id="SSF50985">
    <property type="entry name" value="RCC1/BLIP-II"/>
    <property type="match status" value="2"/>
</dbReference>
<dbReference type="EMBL" id="QJSU01000012">
    <property type="protein sequence ID" value="PYE36602.1"/>
    <property type="molecule type" value="Genomic_DNA"/>
</dbReference>
<comment type="caution">
    <text evidence="1">The sequence shown here is derived from an EMBL/GenBank/DDBJ whole genome shotgun (WGS) entry which is preliminary data.</text>
</comment>
<dbReference type="PANTHER" id="PTHR45982:SF1">
    <property type="entry name" value="REGULATOR OF CHROMOSOME CONDENSATION"/>
    <property type="match status" value="1"/>
</dbReference>
<dbReference type="RefSeq" id="WP_110924256.1">
    <property type="nucleotide sequence ID" value="NZ_QJSU01000012.1"/>
</dbReference>
<accession>A0A2V4US62</accession>
<dbReference type="InterPro" id="IPR009091">
    <property type="entry name" value="RCC1/BLIP-II"/>
</dbReference>
<sequence>MRKINNFLNKKIIKSLVAIIIISTLPACDKSPSEHLKALTEDKYPVANMPDEPLETPLEINIEPKRLAMTSSWSAGVKDDGTLWTWGTDGLLRDTKTGQDPTPRQVEGVNDAVAVSGADHMLLLREDGTVWGWGSNSKGEIDPNDKDTFITELRQIKGVSDVVDVSAGIGGSSYFINKQGTVSFLGSNSWKLFNNSSQRIESPTQITGINNIVKIDGNAEYFLALDRYGNLFSNKCIEGTKLLSKNPQIQICKFIFDKKVVDISEGISNIVLLEDGTVWSWGDDEYSAQGNRKENVDQPEKIKGLARVVSVNSKSANTIDGELYTWGTFVYKSNHSPIGSTKDNIYRPILISKNINVKKYGLGSFADYSFIDDKGNAWMWGDKSDRGQWGTGEITEDYMPKEFVLSLHESLFNTHANK</sequence>
<proteinExistence type="predicted"/>
<dbReference type="Gene3D" id="2.130.10.30">
    <property type="entry name" value="Regulator of chromosome condensation 1/beta-lactamase-inhibitor protein II"/>
    <property type="match status" value="2"/>
</dbReference>
<evidence type="ECO:0000313" key="2">
    <source>
        <dbReference type="Proteomes" id="UP000247746"/>
    </source>
</evidence>
<dbReference type="InterPro" id="IPR051553">
    <property type="entry name" value="Ran_GTPase-activating"/>
</dbReference>
<evidence type="ECO:0000313" key="1">
    <source>
        <dbReference type="EMBL" id="PYE36602.1"/>
    </source>
</evidence>
<keyword evidence="2" id="KW-1185">Reference proteome</keyword>
<dbReference type="PANTHER" id="PTHR45982">
    <property type="entry name" value="REGULATOR OF CHROMOSOME CONDENSATION"/>
    <property type="match status" value="1"/>
</dbReference>